<dbReference type="PATRIC" id="fig|1242968.3.peg.456"/>
<dbReference type="GO" id="GO:0003677">
    <property type="term" value="F:DNA binding"/>
    <property type="evidence" value="ECO:0007669"/>
    <property type="project" value="UniProtKB-UniRule"/>
</dbReference>
<dbReference type="AlphaFoldDB" id="U2GWJ5"/>
<dbReference type="EMBL" id="ANNG01000007">
    <property type="protein sequence ID" value="ERJ30368.1"/>
    <property type="molecule type" value="Genomic_DNA"/>
</dbReference>
<evidence type="ECO:0000313" key="9">
    <source>
        <dbReference type="Proteomes" id="UP000016620"/>
    </source>
</evidence>
<comment type="similarity">
    <text evidence="6">Belongs to the DarT ADP-ribosyltransferase family.</text>
</comment>
<keyword evidence="2 6" id="KW-0328">Glycosyltransferase</keyword>
<evidence type="ECO:0000256" key="2">
    <source>
        <dbReference type="ARBA" id="ARBA00022676"/>
    </source>
</evidence>
<name>U2GWJ5_9BACT</name>
<keyword evidence="5 6" id="KW-0238">DNA-binding</keyword>
<evidence type="ECO:0000256" key="4">
    <source>
        <dbReference type="ARBA" id="ARBA00022695"/>
    </source>
</evidence>
<sequence>METRSNPKEGKLLYHLTTMDNIKNIIEKGLLPRSELTKRSETFKDTANSEILSRRKEQSLDEYVPFHFFVKNPYDGRQFRDHPDIKFVYITITREFLKTNNGVIIPKHPLSEANHTLETMPYSHGFDAIDWDLVAKRDYLDQECKRACMCEALHKGVVPSENFNSIVVKTKEDYNLIDQLIKQFSLKCHLNQNEKWFI</sequence>
<feature type="active site" description="Proton acceptor" evidence="6">
    <location>
        <position position="55"/>
    </location>
</feature>
<organism evidence="8 9">
    <name type="scientific">Campylobacter concisus UNSWCS</name>
    <dbReference type="NCBI Taxonomy" id="1242968"/>
    <lineage>
        <taxon>Bacteria</taxon>
        <taxon>Pseudomonadati</taxon>
        <taxon>Campylobacterota</taxon>
        <taxon>Epsilonproteobacteria</taxon>
        <taxon>Campylobacterales</taxon>
        <taxon>Campylobacteraceae</taxon>
        <taxon>Campylobacter</taxon>
    </lineage>
</organism>
<feature type="active site" evidence="6">
    <location>
        <position position="151"/>
    </location>
</feature>
<comment type="caution">
    <text evidence="8">The sequence shown here is derived from an EMBL/GenBank/DDBJ whole genome shotgun (WGS) entry which is preliminary data.</text>
</comment>
<dbReference type="GO" id="GO:0016779">
    <property type="term" value="F:nucleotidyltransferase activity"/>
    <property type="evidence" value="ECO:0007669"/>
    <property type="project" value="UniProtKB-UniRule"/>
</dbReference>
<feature type="binding site" evidence="6">
    <location>
        <begin position="15"/>
        <end position="17"/>
    </location>
    <ligand>
        <name>NAD(+)</name>
        <dbReference type="ChEBI" id="CHEBI:57540"/>
    </ligand>
</feature>
<dbReference type="PROSITE" id="PS52018">
    <property type="entry name" value="DART"/>
    <property type="match status" value="1"/>
</dbReference>
<evidence type="ECO:0000313" key="8">
    <source>
        <dbReference type="EMBL" id="ERJ30368.1"/>
    </source>
</evidence>
<evidence type="ECO:0000256" key="1">
    <source>
        <dbReference type="ARBA" id="ARBA00022649"/>
    </source>
</evidence>
<dbReference type="Proteomes" id="UP000016620">
    <property type="component" value="Unassembled WGS sequence"/>
</dbReference>
<feature type="domain" description="DarT" evidence="7">
    <location>
        <begin position="11"/>
        <end position="198"/>
    </location>
</feature>
<dbReference type="RefSeq" id="WP_021087192.1">
    <property type="nucleotide sequence ID" value="NZ_ANNG01000007.1"/>
</dbReference>
<keyword evidence="4 6" id="KW-0548">Nucleotidyltransferase</keyword>
<comment type="caution">
    <text evidence="6">Lacks conserved residue(s) required for the propagation of feature annotation.</text>
</comment>
<proteinExistence type="inferred from homology"/>
<dbReference type="InterPro" id="IPR029494">
    <property type="entry name" value="DarT"/>
</dbReference>
<reference evidence="8 9" key="1">
    <citation type="journal article" date="2013" name="BMC Genomics">
        <title>Comparative genomics of Campylobacter concisus isolates reveals genetic diversity and provides insights into disease association.</title>
        <authorList>
            <person name="Deshpande N.P."/>
            <person name="Kaakoush N.O."/>
            <person name="Wilkins M.R."/>
            <person name="Mitchell H.M."/>
        </authorList>
    </citation>
    <scope>NUCLEOTIDE SEQUENCE [LARGE SCALE GENOMIC DNA]</scope>
    <source>
        <strain evidence="8 9">UNSWCS</strain>
    </source>
</reference>
<gene>
    <name evidence="8" type="ORF">UNSWCS_1958</name>
</gene>
<keyword evidence="3 6" id="KW-0808">Transferase</keyword>
<evidence type="ECO:0000256" key="5">
    <source>
        <dbReference type="ARBA" id="ARBA00023125"/>
    </source>
</evidence>
<protein>
    <recommendedName>
        <fullName evidence="7">DarT domain-containing protein</fullName>
    </recommendedName>
</protein>
<evidence type="ECO:0000256" key="3">
    <source>
        <dbReference type="ARBA" id="ARBA00022679"/>
    </source>
</evidence>
<evidence type="ECO:0000256" key="6">
    <source>
        <dbReference type="PROSITE-ProRule" id="PRU01362"/>
    </source>
</evidence>
<dbReference type="GO" id="GO:0016757">
    <property type="term" value="F:glycosyltransferase activity"/>
    <property type="evidence" value="ECO:0007669"/>
    <property type="project" value="UniProtKB-UniRule"/>
</dbReference>
<evidence type="ECO:0000259" key="7">
    <source>
        <dbReference type="PROSITE" id="PS52018"/>
    </source>
</evidence>
<accession>U2GWJ5</accession>
<dbReference type="Pfam" id="PF14487">
    <property type="entry name" value="DarT"/>
    <property type="match status" value="1"/>
</dbReference>
<comment type="catalytic activity">
    <reaction evidence="6">
        <text>a thymidine in DNA + NAD(+) = an N-(ADP-alpha-D-ribosyl)-thymidine in DNA + nicotinamide + H(+)</text>
        <dbReference type="Rhea" id="RHEA:71651"/>
        <dbReference type="Rhea" id="RHEA-COMP:13556"/>
        <dbReference type="Rhea" id="RHEA-COMP:18051"/>
        <dbReference type="ChEBI" id="CHEBI:15378"/>
        <dbReference type="ChEBI" id="CHEBI:17154"/>
        <dbReference type="ChEBI" id="CHEBI:57540"/>
        <dbReference type="ChEBI" id="CHEBI:137386"/>
        <dbReference type="ChEBI" id="CHEBI:191199"/>
    </reaction>
</comment>
<feature type="binding site" evidence="6">
    <location>
        <position position="55"/>
    </location>
    <ligand>
        <name>NAD(+)</name>
        <dbReference type="ChEBI" id="CHEBI:57540"/>
    </ligand>
</feature>
<keyword evidence="1 6" id="KW-1277">Toxin-antitoxin system</keyword>